<keyword evidence="2" id="KW-1185">Reference proteome</keyword>
<dbReference type="Proteomes" id="UP000019426">
    <property type="component" value="Chromosome M2/40_rep1"/>
</dbReference>
<reference evidence="1 2" key="1">
    <citation type="submission" date="2013-11" db="EMBL/GenBank/DDBJ databases">
        <title>Complete genome sequence of Clostridum sp. M2/40.</title>
        <authorList>
            <person name="Wibberg D."/>
            <person name="Puehler A."/>
            <person name="Schlueter A."/>
        </authorList>
    </citation>
    <scope>NUCLEOTIDE SEQUENCE [LARGE SCALE GENOMIC DNA]</scope>
    <source>
        <strain evidence="2">M2/40</strain>
    </source>
</reference>
<proteinExistence type="predicted"/>
<accession>W6RVN7</accession>
<dbReference type="AlphaFoldDB" id="W6RVN7"/>
<evidence type="ECO:0000313" key="1">
    <source>
        <dbReference type="EMBL" id="CDM67674.1"/>
    </source>
</evidence>
<gene>
    <name evidence="1" type="ORF">CM240_0509</name>
</gene>
<sequence>MKFKYEDLLDEYNLLKLQEVQEELKLIVDQYMNQEKYNESKEALNNMITILGRFAKNNFKVMTDIPTDYFNNYLETYSYYLINNVITLFKLGEYKSAMDMVNYAGKINVKGNSDFYATLDNMAFNLSIKSGEMPKVLFKELYKDGLSYEIAVENLKTIINEGMLPS</sequence>
<dbReference type="KEGG" id="clt:CM240_0509"/>
<dbReference type="RefSeq" id="WP_044036158.1">
    <property type="nucleotide sequence ID" value="NZ_HG917868.1"/>
</dbReference>
<name>W6RVN7_9CLOT</name>
<dbReference type="PATRIC" id="fig|1216932.3.peg.493"/>
<protein>
    <submittedName>
        <fullName evidence="1">Uncharacterized protein</fullName>
    </submittedName>
</protein>
<evidence type="ECO:0000313" key="2">
    <source>
        <dbReference type="Proteomes" id="UP000019426"/>
    </source>
</evidence>
<organism evidence="1 2">
    <name type="scientific">Clostridium bornimense</name>
    <dbReference type="NCBI Taxonomy" id="1216932"/>
    <lineage>
        <taxon>Bacteria</taxon>
        <taxon>Bacillati</taxon>
        <taxon>Bacillota</taxon>
        <taxon>Clostridia</taxon>
        <taxon>Eubacteriales</taxon>
        <taxon>Clostridiaceae</taxon>
        <taxon>Clostridium</taxon>
    </lineage>
</organism>
<dbReference type="EMBL" id="HG917868">
    <property type="protein sequence ID" value="CDM67674.1"/>
    <property type="molecule type" value="Genomic_DNA"/>
</dbReference>
<dbReference type="HOGENOM" id="CLU_1599833_0_0_9"/>